<dbReference type="OrthoDB" id="3269274at2759"/>
<feature type="compositionally biased region" description="Low complexity" evidence="1">
    <location>
        <begin position="297"/>
        <end position="312"/>
    </location>
</feature>
<dbReference type="EMBL" id="ML213531">
    <property type="protein sequence ID" value="TFK46289.1"/>
    <property type="molecule type" value="Genomic_DNA"/>
</dbReference>
<dbReference type="Proteomes" id="UP000305948">
    <property type="component" value="Unassembled WGS sequence"/>
</dbReference>
<accession>A0A5C3MLL1</accession>
<gene>
    <name evidence="2" type="ORF">OE88DRAFT_1648683</name>
</gene>
<protein>
    <submittedName>
        <fullName evidence="2">Uncharacterized protein</fullName>
    </submittedName>
</protein>
<dbReference type="AlphaFoldDB" id="A0A5C3MLL1"/>
<reference evidence="2 3" key="1">
    <citation type="journal article" date="2019" name="Nat. Ecol. Evol.">
        <title>Megaphylogeny resolves global patterns of mushroom evolution.</title>
        <authorList>
            <person name="Varga T."/>
            <person name="Krizsan K."/>
            <person name="Foldi C."/>
            <person name="Dima B."/>
            <person name="Sanchez-Garcia M."/>
            <person name="Sanchez-Ramirez S."/>
            <person name="Szollosi G.J."/>
            <person name="Szarkandi J.G."/>
            <person name="Papp V."/>
            <person name="Albert L."/>
            <person name="Andreopoulos W."/>
            <person name="Angelini C."/>
            <person name="Antonin V."/>
            <person name="Barry K.W."/>
            <person name="Bougher N.L."/>
            <person name="Buchanan P."/>
            <person name="Buyck B."/>
            <person name="Bense V."/>
            <person name="Catcheside P."/>
            <person name="Chovatia M."/>
            <person name="Cooper J."/>
            <person name="Damon W."/>
            <person name="Desjardin D."/>
            <person name="Finy P."/>
            <person name="Geml J."/>
            <person name="Haridas S."/>
            <person name="Hughes K."/>
            <person name="Justo A."/>
            <person name="Karasinski D."/>
            <person name="Kautmanova I."/>
            <person name="Kiss B."/>
            <person name="Kocsube S."/>
            <person name="Kotiranta H."/>
            <person name="LaButti K.M."/>
            <person name="Lechner B.E."/>
            <person name="Liimatainen K."/>
            <person name="Lipzen A."/>
            <person name="Lukacs Z."/>
            <person name="Mihaltcheva S."/>
            <person name="Morgado L.N."/>
            <person name="Niskanen T."/>
            <person name="Noordeloos M.E."/>
            <person name="Ohm R.A."/>
            <person name="Ortiz-Santana B."/>
            <person name="Ovrebo C."/>
            <person name="Racz N."/>
            <person name="Riley R."/>
            <person name="Savchenko A."/>
            <person name="Shiryaev A."/>
            <person name="Soop K."/>
            <person name="Spirin V."/>
            <person name="Szebenyi C."/>
            <person name="Tomsovsky M."/>
            <person name="Tulloss R.E."/>
            <person name="Uehling J."/>
            <person name="Grigoriev I.V."/>
            <person name="Vagvolgyi C."/>
            <person name="Papp T."/>
            <person name="Martin F.M."/>
            <person name="Miettinen O."/>
            <person name="Hibbett D.S."/>
            <person name="Nagy L.G."/>
        </authorList>
    </citation>
    <scope>NUCLEOTIDE SEQUENCE [LARGE SCALE GENOMIC DNA]</scope>
    <source>
        <strain evidence="2 3">OMC1185</strain>
    </source>
</reference>
<feature type="compositionally biased region" description="Basic residues" evidence="1">
    <location>
        <begin position="814"/>
        <end position="832"/>
    </location>
</feature>
<feature type="compositionally biased region" description="Acidic residues" evidence="1">
    <location>
        <begin position="791"/>
        <end position="801"/>
    </location>
</feature>
<evidence type="ECO:0000313" key="2">
    <source>
        <dbReference type="EMBL" id="TFK46289.1"/>
    </source>
</evidence>
<name>A0A5C3MLL1_9AGAM</name>
<keyword evidence="3" id="KW-1185">Reference proteome</keyword>
<dbReference type="STRING" id="5364.A0A5C3MLL1"/>
<sequence>MSNPPYRLPYTISTDAKAALRAISRHGLHADSKHLMLASKNGLHRNHFGLTEAARAGDEERKQGFDEQKKMLQDIFDAIVALDRADGGVTVCLRIPGTLPKPGGYSIEDLCIDACITPREVHEPVARNGGHAEFGQAMSQIAGIFATMAFSHLHRVEEHHVNAGIPMLLYGYHGERSARPPKGLPAPTDIPPPYTNGSGWYQFKNAFLERALSTLESDKVLELPLTADDSRVFQEADRLEQAYIERDRVGKNRLEVGSMRAGSKVGISALELHNSTMATQGTHKDKLGTPSTVVQASSKSRSPTPSRSGGLSVLQPVTSPSRASLHYSWDGVDSLHSTDKLSSIITSIGPRSDALIDEKGLDDTILVFLEKLVKTTHRSWWEIALQEEGFDLELSNELAQVLEQDMSSAGSKGHRGSSRRVLHLILAFPIAMAKSTGPKGKRAKKGTGRKATAGESAPLPQQQIPAPMITPTTSVQATLHTAKVQRKKAYLRDLQAAFQQVQEITAGLAEKHGKSLQTVEQDLHTGKGNALSNSHALQAWNAYGKFCKEEGMCLYELCHGRNAMPTRVKDAEFKARYDALSDQEKEALVQHSHCDIAPALSFSSSPAGVPRMSLGRARGFGTPGVEDYLQDSRKIDPHEFITRMEGYALAGVTDDLSVDSGAGAALKYKSTITNVRAALRQLIIEKLRDTTRVLRLTMEYTKYWKKIVKAHHVVITGWPSSISFGNLSDIATRLETLEVLKNSWETGVTYWKPITDAEFKRLDTERNDPDTTDPIATLDRALIVKAAAETVDSETDSEDRDQEGGKHEDAGAGQKRKVATSKPVAKKHKNGPLHKSSEFISEADDADVDSGGGEQSAVSPATLGSGPRLSPSPTADPPMTLPAAPALLPAPGLGTADKENHAPLPIPPFSMPEYAPWDDCTDPVTMPGPSYPPLPFSITANGAGPSNTPVFNLGEGDRFASSLEENCFSLMNTLSNGGGEWHSYAGNIGEQVSASRRSFHPRERRAGGILGRIPMPDLVSERSEGTITTLSAAGKGKCR</sequence>
<feature type="region of interest" description="Disordered" evidence="1">
    <location>
        <begin position="788"/>
        <end position="901"/>
    </location>
</feature>
<organism evidence="2 3">
    <name type="scientific">Heliocybe sulcata</name>
    <dbReference type="NCBI Taxonomy" id="5364"/>
    <lineage>
        <taxon>Eukaryota</taxon>
        <taxon>Fungi</taxon>
        <taxon>Dikarya</taxon>
        <taxon>Basidiomycota</taxon>
        <taxon>Agaricomycotina</taxon>
        <taxon>Agaricomycetes</taxon>
        <taxon>Gloeophyllales</taxon>
        <taxon>Gloeophyllaceae</taxon>
        <taxon>Heliocybe</taxon>
    </lineage>
</organism>
<feature type="compositionally biased region" description="Low complexity" evidence="1">
    <location>
        <begin position="881"/>
        <end position="895"/>
    </location>
</feature>
<evidence type="ECO:0000313" key="3">
    <source>
        <dbReference type="Proteomes" id="UP000305948"/>
    </source>
</evidence>
<feature type="region of interest" description="Disordered" evidence="1">
    <location>
        <begin position="278"/>
        <end position="315"/>
    </location>
</feature>
<feature type="compositionally biased region" description="Basic residues" evidence="1">
    <location>
        <begin position="439"/>
        <end position="448"/>
    </location>
</feature>
<evidence type="ECO:0000256" key="1">
    <source>
        <dbReference type="SAM" id="MobiDB-lite"/>
    </source>
</evidence>
<feature type="region of interest" description="Disordered" evidence="1">
    <location>
        <begin position="435"/>
        <end position="466"/>
    </location>
</feature>
<proteinExistence type="predicted"/>